<keyword evidence="2" id="KW-0732">Signal</keyword>
<dbReference type="InterPro" id="IPR059026">
    <property type="entry name" value="LpqB_N"/>
</dbReference>
<dbReference type="EMBL" id="BAABJQ010000023">
    <property type="protein sequence ID" value="GAA5195073.1"/>
    <property type="molecule type" value="Genomic_DNA"/>
</dbReference>
<organism evidence="5 6">
    <name type="scientific">Rugosimonospora acidiphila</name>
    <dbReference type="NCBI Taxonomy" id="556531"/>
    <lineage>
        <taxon>Bacteria</taxon>
        <taxon>Bacillati</taxon>
        <taxon>Actinomycetota</taxon>
        <taxon>Actinomycetes</taxon>
        <taxon>Micromonosporales</taxon>
        <taxon>Micromonosporaceae</taxon>
        <taxon>Rugosimonospora</taxon>
    </lineage>
</organism>
<dbReference type="Pfam" id="PF10647">
    <property type="entry name" value="Gmad1"/>
    <property type="match status" value="1"/>
</dbReference>
<dbReference type="Proteomes" id="UP001501570">
    <property type="component" value="Unassembled WGS sequence"/>
</dbReference>
<dbReference type="InterPro" id="IPR006311">
    <property type="entry name" value="TAT_signal"/>
</dbReference>
<dbReference type="PROSITE" id="PS51318">
    <property type="entry name" value="TAT"/>
    <property type="match status" value="1"/>
</dbReference>
<evidence type="ECO:0000313" key="5">
    <source>
        <dbReference type="EMBL" id="GAA5195073.1"/>
    </source>
</evidence>
<feature type="domain" description="Lipoprotein LpqB C-terminal" evidence="3">
    <location>
        <begin position="367"/>
        <end position="562"/>
    </location>
</feature>
<feature type="chain" id="PRO_5045830702" description="Lipoprotein LpqB beta-propeller domain-containing protein" evidence="2">
    <location>
        <begin position="23"/>
        <end position="629"/>
    </location>
</feature>
<feature type="domain" description="Lipoprotein LpqB N-terminal" evidence="4">
    <location>
        <begin position="59"/>
        <end position="167"/>
    </location>
</feature>
<feature type="signal peptide" evidence="2">
    <location>
        <begin position="1"/>
        <end position="22"/>
    </location>
</feature>
<proteinExistence type="predicted"/>
<reference evidence="6" key="1">
    <citation type="journal article" date="2019" name="Int. J. Syst. Evol. Microbiol.">
        <title>The Global Catalogue of Microorganisms (GCM) 10K type strain sequencing project: providing services to taxonomists for standard genome sequencing and annotation.</title>
        <authorList>
            <consortium name="The Broad Institute Genomics Platform"/>
            <consortium name="The Broad Institute Genome Sequencing Center for Infectious Disease"/>
            <person name="Wu L."/>
            <person name="Ma J."/>
        </authorList>
    </citation>
    <scope>NUCLEOTIDE SEQUENCE [LARGE SCALE GENOMIC DNA]</scope>
    <source>
        <strain evidence="6">JCM 18304</strain>
    </source>
</reference>
<dbReference type="RefSeq" id="WP_345635431.1">
    <property type="nucleotide sequence ID" value="NZ_BAABJQ010000023.1"/>
</dbReference>
<dbReference type="InterPro" id="IPR018910">
    <property type="entry name" value="LpqB_C"/>
</dbReference>
<evidence type="ECO:0000313" key="6">
    <source>
        <dbReference type="Proteomes" id="UP001501570"/>
    </source>
</evidence>
<evidence type="ECO:0000259" key="4">
    <source>
        <dbReference type="Pfam" id="PF25976"/>
    </source>
</evidence>
<dbReference type="SUPFAM" id="SSF101898">
    <property type="entry name" value="NHL repeat"/>
    <property type="match status" value="1"/>
</dbReference>
<accession>A0ABP9SH40</accession>
<evidence type="ECO:0000256" key="1">
    <source>
        <dbReference type="SAM" id="MobiDB-lite"/>
    </source>
</evidence>
<name>A0ABP9SH40_9ACTN</name>
<gene>
    <name evidence="5" type="ORF">GCM10023322_60960</name>
</gene>
<sequence>MPDRRQVLRVMMLGTAALAAPAACGLPSGGRPIIDGPAAPAGPGTSNTDLQAPLQQDATDAGGLVTNFLNAVAGKLDVDTDFNKANERAKTYLTDNAQKTWSSGSQVTVVRVVEGPASSAGPAGETFVDVTLQPVGILRNDGTVAPGSNTPVPPPQVAMRFTVVLSDRQPGTYLIDDIGPRSANGSTLTGMLLDSTGLSRWYDPHLVYFWSTDSDRRGLVPDLRYVPKVGQLSQEIQRTEMVNWVLGGPSDLLTSAVLNNLYAGITLVGPNLVPPDPNGLLINLSAAPQGLTPPQIMNQLRWSLRPSYEGYEGTVRLQESSQNVKVDGSSSKYLVNSNLADRPYFEGDDTAYCVVGGVVRQIDNPDRLPDVLRNLDRDNRNVRFAALRTGYPYAALVKTDNSLWIGHTPRDNSDAVFVRSDLNGRNWTRPVFLPAADAVVLVAVDGRLHRVDLGGGQTEIGVGDLAVTAFAVAPDGHRIAMIANGSAWVCALRVDGMSISVGPPRYISSGLTDLTSIAWSQLDRVLIAGRGAVNYQLVEATIDGAMATEWKAAYSYRIVSVVALPNPASVPVASQIDRAMVQTDHNIAYHSTRVSSRSIKLGASAPSPSPSPSHAPAGEPVPSNPFYQD</sequence>
<keyword evidence="6" id="KW-1185">Reference proteome</keyword>
<comment type="caution">
    <text evidence="5">The sequence shown here is derived from an EMBL/GenBank/DDBJ whole genome shotgun (WGS) entry which is preliminary data.</text>
</comment>
<dbReference type="Pfam" id="PF25976">
    <property type="entry name" value="LpqB_N"/>
    <property type="match status" value="1"/>
</dbReference>
<evidence type="ECO:0008006" key="7">
    <source>
        <dbReference type="Google" id="ProtNLM"/>
    </source>
</evidence>
<feature type="region of interest" description="Disordered" evidence="1">
    <location>
        <begin position="598"/>
        <end position="629"/>
    </location>
</feature>
<protein>
    <recommendedName>
        <fullName evidence="7">Lipoprotein LpqB beta-propeller domain-containing protein</fullName>
    </recommendedName>
</protein>
<evidence type="ECO:0000259" key="3">
    <source>
        <dbReference type="Pfam" id="PF10647"/>
    </source>
</evidence>
<evidence type="ECO:0000256" key="2">
    <source>
        <dbReference type="SAM" id="SignalP"/>
    </source>
</evidence>